<dbReference type="EMBL" id="GBRH01235810">
    <property type="protein sequence ID" value="JAD62085.1"/>
    <property type="molecule type" value="Transcribed_RNA"/>
</dbReference>
<sequence length="9" mass="1004">MRSKLLASV</sequence>
<protein>
    <submittedName>
        <fullName evidence="1">Uncharacterized protein</fullName>
    </submittedName>
</protein>
<reference evidence="1" key="1">
    <citation type="submission" date="2014-09" db="EMBL/GenBank/DDBJ databases">
        <authorList>
            <person name="Magalhaes I.L.F."/>
            <person name="Oliveira U."/>
            <person name="Santos F.R."/>
            <person name="Vidigal T.H.D.A."/>
            <person name="Brescovit A.D."/>
            <person name="Santos A.J."/>
        </authorList>
    </citation>
    <scope>NUCLEOTIDE SEQUENCE</scope>
    <source>
        <tissue evidence="1">Shoot tissue taken approximately 20 cm above the soil surface</tissue>
    </source>
</reference>
<organism evidence="1">
    <name type="scientific">Arundo donax</name>
    <name type="common">Giant reed</name>
    <name type="synonym">Donax arundinaceus</name>
    <dbReference type="NCBI Taxonomy" id="35708"/>
    <lineage>
        <taxon>Eukaryota</taxon>
        <taxon>Viridiplantae</taxon>
        <taxon>Streptophyta</taxon>
        <taxon>Embryophyta</taxon>
        <taxon>Tracheophyta</taxon>
        <taxon>Spermatophyta</taxon>
        <taxon>Magnoliopsida</taxon>
        <taxon>Liliopsida</taxon>
        <taxon>Poales</taxon>
        <taxon>Poaceae</taxon>
        <taxon>PACMAD clade</taxon>
        <taxon>Arundinoideae</taxon>
        <taxon>Arundineae</taxon>
        <taxon>Arundo</taxon>
    </lineage>
</organism>
<proteinExistence type="predicted"/>
<reference evidence="1" key="2">
    <citation type="journal article" date="2015" name="Data Brief">
        <title>Shoot transcriptome of the giant reed, Arundo donax.</title>
        <authorList>
            <person name="Barrero R.A."/>
            <person name="Guerrero F.D."/>
            <person name="Moolhuijzen P."/>
            <person name="Goolsby J.A."/>
            <person name="Tidwell J."/>
            <person name="Bellgard S.E."/>
            <person name="Bellgard M.I."/>
        </authorList>
    </citation>
    <scope>NUCLEOTIDE SEQUENCE</scope>
    <source>
        <tissue evidence="1">Shoot tissue taken approximately 20 cm above the soil surface</tissue>
    </source>
</reference>
<name>A0A0A9BLJ7_ARUDO</name>
<accession>A0A0A9BLJ7</accession>
<evidence type="ECO:0000313" key="1">
    <source>
        <dbReference type="EMBL" id="JAD62085.1"/>
    </source>
</evidence>